<dbReference type="Proteomes" id="UP000314987">
    <property type="component" value="Unassembled WGS sequence"/>
</dbReference>
<dbReference type="OMA" id="TPRSCPK"/>
<sequence>MLTSRRRGSVNLDIKKKRFLTQRKRNTRLRSSARLIRKQWTPRSCPKSRKFLSSMATCALKNLKCLLFFELEAF</sequence>
<name>A0A4X2KDC5_VOMUR</name>
<evidence type="ECO:0000313" key="1">
    <source>
        <dbReference type="Ensembl" id="ENSVURP00010009954.1"/>
    </source>
</evidence>
<accession>A0A4X2KDC5</accession>
<dbReference type="Ensembl" id="ENSVURT00010011282.1">
    <property type="protein sequence ID" value="ENSVURP00010009954.1"/>
    <property type="gene ID" value="ENSVURG00010007694.1"/>
</dbReference>
<reference evidence="2" key="1">
    <citation type="submission" date="2018-12" db="EMBL/GenBank/DDBJ databases">
        <authorList>
            <person name="Yazar S."/>
        </authorList>
    </citation>
    <scope>NUCLEOTIDE SEQUENCE [LARGE SCALE GENOMIC DNA]</scope>
</reference>
<protein>
    <submittedName>
        <fullName evidence="1">Uncharacterized protein</fullName>
    </submittedName>
</protein>
<keyword evidence="2" id="KW-1185">Reference proteome</keyword>
<reference evidence="1" key="3">
    <citation type="submission" date="2025-09" db="UniProtKB">
        <authorList>
            <consortium name="Ensembl"/>
        </authorList>
    </citation>
    <scope>IDENTIFICATION</scope>
</reference>
<dbReference type="AlphaFoldDB" id="A0A4X2KDC5"/>
<reference evidence="1" key="2">
    <citation type="submission" date="2025-08" db="UniProtKB">
        <authorList>
            <consortium name="Ensembl"/>
        </authorList>
    </citation>
    <scope>IDENTIFICATION</scope>
</reference>
<evidence type="ECO:0000313" key="2">
    <source>
        <dbReference type="Proteomes" id="UP000314987"/>
    </source>
</evidence>
<dbReference type="GeneTree" id="ENSGT01150000287053"/>
<organism evidence="1 2">
    <name type="scientific">Vombatus ursinus</name>
    <name type="common">Common wombat</name>
    <dbReference type="NCBI Taxonomy" id="29139"/>
    <lineage>
        <taxon>Eukaryota</taxon>
        <taxon>Metazoa</taxon>
        <taxon>Chordata</taxon>
        <taxon>Craniata</taxon>
        <taxon>Vertebrata</taxon>
        <taxon>Euteleostomi</taxon>
        <taxon>Mammalia</taxon>
        <taxon>Metatheria</taxon>
        <taxon>Diprotodontia</taxon>
        <taxon>Vombatidae</taxon>
        <taxon>Vombatus</taxon>
    </lineage>
</organism>
<proteinExistence type="predicted"/>